<dbReference type="CDD" id="cd00130">
    <property type="entry name" value="PAS"/>
    <property type="match status" value="1"/>
</dbReference>
<evidence type="ECO:0000256" key="1">
    <source>
        <dbReference type="ARBA" id="ARBA00000085"/>
    </source>
</evidence>
<dbReference type="GO" id="GO:0000156">
    <property type="term" value="F:phosphorelay response regulator activity"/>
    <property type="evidence" value="ECO:0007669"/>
    <property type="project" value="TreeGrafter"/>
</dbReference>
<protein>
    <recommendedName>
        <fullName evidence="3">histidine kinase</fullName>
        <ecNumber evidence="3">2.7.13.3</ecNumber>
    </recommendedName>
</protein>
<dbReference type="NCBIfam" id="TIGR00229">
    <property type="entry name" value="sensory_box"/>
    <property type="match status" value="1"/>
</dbReference>
<evidence type="ECO:0000259" key="15">
    <source>
        <dbReference type="PROSITE" id="PS50109"/>
    </source>
</evidence>
<comment type="catalytic activity">
    <reaction evidence="1">
        <text>ATP + protein L-histidine = ADP + protein N-phospho-L-histidine.</text>
        <dbReference type="EC" id="2.7.13.3"/>
    </reaction>
</comment>
<dbReference type="Gene3D" id="6.10.340.10">
    <property type="match status" value="1"/>
</dbReference>
<evidence type="ECO:0000256" key="7">
    <source>
        <dbReference type="ARBA" id="ARBA00022741"/>
    </source>
</evidence>
<reference evidence="18" key="1">
    <citation type="journal article" date="2020" name="mSystems">
        <title>Genome- and Community-Level Interaction Insights into Carbon Utilization and Element Cycling Functions of Hydrothermarchaeota in Hydrothermal Sediment.</title>
        <authorList>
            <person name="Zhou Z."/>
            <person name="Liu Y."/>
            <person name="Xu W."/>
            <person name="Pan J."/>
            <person name="Luo Z.H."/>
            <person name="Li M."/>
        </authorList>
    </citation>
    <scope>NUCLEOTIDE SEQUENCE [LARGE SCALE GENOMIC DNA]</scope>
    <source>
        <strain evidence="18">HyVt-483</strain>
    </source>
</reference>
<keyword evidence="13" id="KW-0175">Coiled coil</keyword>
<dbReference type="InterPro" id="IPR050351">
    <property type="entry name" value="BphY/WalK/GraS-like"/>
</dbReference>
<keyword evidence="7" id="KW-0547">Nucleotide-binding</keyword>
<keyword evidence="5" id="KW-0808">Transferase</keyword>
<evidence type="ECO:0000259" key="17">
    <source>
        <dbReference type="PROSITE" id="PS50885"/>
    </source>
</evidence>
<feature type="transmembrane region" description="Helical" evidence="14">
    <location>
        <begin position="90"/>
        <end position="109"/>
    </location>
</feature>
<evidence type="ECO:0000256" key="11">
    <source>
        <dbReference type="ARBA" id="ARBA00023012"/>
    </source>
</evidence>
<keyword evidence="4" id="KW-0597">Phosphoprotein</keyword>
<keyword evidence="8" id="KW-0418">Kinase</keyword>
<evidence type="ECO:0000256" key="13">
    <source>
        <dbReference type="SAM" id="Coils"/>
    </source>
</evidence>
<dbReference type="PROSITE" id="PS50885">
    <property type="entry name" value="HAMP"/>
    <property type="match status" value="1"/>
</dbReference>
<gene>
    <name evidence="18" type="ORF">ENJ40_05715</name>
</gene>
<dbReference type="Gene3D" id="3.30.450.20">
    <property type="entry name" value="PAS domain"/>
    <property type="match status" value="1"/>
</dbReference>
<dbReference type="Pfam" id="PF00512">
    <property type="entry name" value="HisKA"/>
    <property type="match status" value="1"/>
</dbReference>
<dbReference type="Gene3D" id="3.30.565.10">
    <property type="entry name" value="Histidine kinase-like ATPase, C-terminal domain"/>
    <property type="match status" value="1"/>
</dbReference>
<dbReference type="SUPFAM" id="SSF55785">
    <property type="entry name" value="PYP-like sensor domain (PAS domain)"/>
    <property type="match status" value="1"/>
</dbReference>
<accession>A0A7C3CKN1</accession>
<dbReference type="PRINTS" id="PR00344">
    <property type="entry name" value="BCTRLSENSOR"/>
</dbReference>
<dbReference type="SMART" id="SM00387">
    <property type="entry name" value="HATPase_c"/>
    <property type="match status" value="1"/>
</dbReference>
<dbReference type="SMART" id="SM00304">
    <property type="entry name" value="HAMP"/>
    <property type="match status" value="1"/>
</dbReference>
<dbReference type="GO" id="GO:0005524">
    <property type="term" value="F:ATP binding"/>
    <property type="evidence" value="ECO:0007669"/>
    <property type="project" value="UniProtKB-KW"/>
</dbReference>
<evidence type="ECO:0000256" key="9">
    <source>
        <dbReference type="ARBA" id="ARBA00022840"/>
    </source>
</evidence>
<dbReference type="InterPro" id="IPR036890">
    <property type="entry name" value="HATPase_C_sf"/>
</dbReference>
<dbReference type="SUPFAM" id="SSF55874">
    <property type="entry name" value="ATPase domain of HSP90 chaperone/DNA topoisomerase II/histidine kinase"/>
    <property type="match status" value="1"/>
</dbReference>
<dbReference type="InterPro" id="IPR000014">
    <property type="entry name" value="PAS"/>
</dbReference>
<dbReference type="CDD" id="cd06225">
    <property type="entry name" value="HAMP"/>
    <property type="match status" value="1"/>
</dbReference>
<evidence type="ECO:0000256" key="14">
    <source>
        <dbReference type="SAM" id="Phobius"/>
    </source>
</evidence>
<sequence>MRIPDEEKFKRRRELAYIFLGIILLSLLVFIEFRIFHLLPWSFSGQNLVIFALIQLNLILLLLVTYLVLRNVLKTLFEARASRISRSLQVKLVFSFLLLSFLPALILFVTSHQFIETSLEYWFGSNLDQQMEKALIEARAYYQDREREILLQLQHLEKKYLQRTRHLSSRMLKHYRRKMGLDTLEIYDARGRLLKYSYTRKGPHQKLGIPPSILNQVLSTGTPVSETSNLRNRVLLRVFMPTTFRKQTLVLAGGKFLDPGLEKLIKDISSGVGLYQQLKFLRAPLKTSLLLLLLLVTLLTIFVGVWFGMRLARGLTGPLQELALAADRIAAREFEVHLPEETPDEVGVLVRAFRRMTEELKHYRTRVEETTRALAEANEELKRRTAYLETILFNITAGVMAIDEKERLTLINQRARELLGLPRVQEGPPLKQILPPELYEIFRELKEKIPRDRPAGQPLRLVRGDKTLVLGLTGVRLPEEAFPGYLFLVEDLTEKERMERLAAWREVARRIAHEVKNPLTPIQLSAQRLRRRLVDHLSPKDREILERCTTTIEKQVEELKRLVNEFSAFARLPGLKPEEHRLSEVIREVVTLYQEAHRGIHFRVNIEEIPPFLLDRDQIKRVFLNLFDNAIAAMGEEGEIRVEVHREGEWVRIEVADTGPGIPPEIRPRLFEPYASGKGGTGLGLAIVHSIVQGHGGEIRAEENLPHGARFVIRLPLRRKTAHA</sequence>
<dbReference type="Pfam" id="PF02518">
    <property type="entry name" value="HATPase_c"/>
    <property type="match status" value="1"/>
</dbReference>
<keyword evidence="6 14" id="KW-0812">Transmembrane</keyword>
<dbReference type="PIRSF" id="PIRSF037532">
    <property type="entry name" value="STHK_NtrY"/>
    <property type="match status" value="1"/>
</dbReference>
<dbReference type="InterPro" id="IPR005467">
    <property type="entry name" value="His_kinase_dom"/>
</dbReference>
<dbReference type="InterPro" id="IPR035965">
    <property type="entry name" value="PAS-like_dom_sf"/>
</dbReference>
<evidence type="ECO:0000313" key="18">
    <source>
        <dbReference type="EMBL" id="HFC97936.1"/>
    </source>
</evidence>
<dbReference type="PROSITE" id="PS50112">
    <property type="entry name" value="PAS"/>
    <property type="match status" value="1"/>
</dbReference>
<feature type="transmembrane region" description="Helical" evidence="14">
    <location>
        <begin position="289"/>
        <end position="309"/>
    </location>
</feature>
<dbReference type="InterPro" id="IPR017232">
    <property type="entry name" value="NtrY"/>
</dbReference>
<feature type="domain" description="Histidine kinase" evidence="15">
    <location>
        <begin position="510"/>
        <end position="719"/>
    </location>
</feature>
<feature type="transmembrane region" description="Helical" evidence="14">
    <location>
        <begin position="48"/>
        <end position="69"/>
    </location>
</feature>
<dbReference type="EC" id="2.7.13.3" evidence="3"/>
<evidence type="ECO:0000256" key="10">
    <source>
        <dbReference type="ARBA" id="ARBA00022989"/>
    </source>
</evidence>
<evidence type="ECO:0000256" key="4">
    <source>
        <dbReference type="ARBA" id="ARBA00022553"/>
    </source>
</evidence>
<dbReference type="Proteomes" id="UP000886043">
    <property type="component" value="Unassembled WGS sequence"/>
</dbReference>
<dbReference type="SMART" id="SM00388">
    <property type="entry name" value="HisKA"/>
    <property type="match status" value="1"/>
</dbReference>
<dbReference type="GO" id="GO:0016020">
    <property type="term" value="C:membrane"/>
    <property type="evidence" value="ECO:0007669"/>
    <property type="project" value="UniProtKB-SubCell"/>
</dbReference>
<dbReference type="Pfam" id="PF13188">
    <property type="entry name" value="PAS_8"/>
    <property type="match status" value="1"/>
</dbReference>
<dbReference type="Gene3D" id="1.10.287.130">
    <property type="match status" value="1"/>
</dbReference>
<comment type="caution">
    <text evidence="18">The sequence shown here is derived from an EMBL/GenBank/DDBJ whole genome shotgun (WGS) entry which is preliminary data.</text>
</comment>
<dbReference type="GO" id="GO:0030295">
    <property type="term" value="F:protein kinase activator activity"/>
    <property type="evidence" value="ECO:0007669"/>
    <property type="project" value="TreeGrafter"/>
</dbReference>
<comment type="subcellular location">
    <subcellularLocation>
        <location evidence="2">Membrane</location>
        <topology evidence="2">Multi-pass membrane protein</topology>
    </subcellularLocation>
</comment>
<keyword evidence="9" id="KW-0067">ATP-binding</keyword>
<feature type="domain" description="HAMP" evidence="17">
    <location>
        <begin position="313"/>
        <end position="365"/>
    </location>
</feature>
<dbReference type="CDD" id="cd00075">
    <property type="entry name" value="HATPase"/>
    <property type="match status" value="1"/>
</dbReference>
<name>A0A7C3CKN1_9BACT</name>
<dbReference type="SUPFAM" id="SSF47384">
    <property type="entry name" value="Homodimeric domain of signal transducing histidine kinase"/>
    <property type="match status" value="1"/>
</dbReference>
<feature type="coiled-coil region" evidence="13">
    <location>
        <begin position="353"/>
        <end position="384"/>
    </location>
</feature>
<dbReference type="PANTHER" id="PTHR42878:SF7">
    <property type="entry name" value="SENSOR HISTIDINE KINASE GLRK"/>
    <property type="match status" value="1"/>
</dbReference>
<evidence type="ECO:0000259" key="16">
    <source>
        <dbReference type="PROSITE" id="PS50112"/>
    </source>
</evidence>
<evidence type="ECO:0000256" key="5">
    <source>
        <dbReference type="ARBA" id="ARBA00022679"/>
    </source>
</evidence>
<dbReference type="SUPFAM" id="SSF158472">
    <property type="entry name" value="HAMP domain-like"/>
    <property type="match status" value="1"/>
</dbReference>
<feature type="domain" description="PAS" evidence="16">
    <location>
        <begin position="384"/>
        <end position="423"/>
    </location>
</feature>
<keyword evidence="11" id="KW-0902">Two-component regulatory system</keyword>
<feature type="transmembrane region" description="Helical" evidence="14">
    <location>
        <begin position="15"/>
        <end position="36"/>
    </location>
</feature>
<dbReference type="InterPro" id="IPR003594">
    <property type="entry name" value="HATPase_dom"/>
</dbReference>
<proteinExistence type="predicted"/>
<evidence type="ECO:0000256" key="12">
    <source>
        <dbReference type="ARBA" id="ARBA00023136"/>
    </source>
</evidence>
<dbReference type="GO" id="GO:0007234">
    <property type="term" value="P:osmosensory signaling via phosphorelay pathway"/>
    <property type="evidence" value="ECO:0007669"/>
    <property type="project" value="TreeGrafter"/>
</dbReference>
<dbReference type="CDD" id="cd00082">
    <property type="entry name" value="HisKA"/>
    <property type="match status" value="1"/>
</dbReference>
<organism evidence="18">
    <name type="scientific">Thermosulfurimonas dismutans</name>
    <dbReference type="NCBI Taxonomy" id="999894"/>
    <lineage>
        <taxon>Bacteria</taxon>
        <taxon>Pseudomonadati</taxon>
        <taxon>Thermodesulfobacteriota</taxon>
        <taxon>Thermodesulfobacteria</taxon>
        <taxon>Thermodesulfobacteriales</taxon>
        <taxon>Thermodesulfobacteriaceae</taxon>
        <taxon>Thermosulfurimonas</taxon>
    </lineage>
</organism>
<dbReference type="Pfam" id="PF00672">
    <property type="entry name" value="HAMP"/>
    <property type="match status" value="1"/>
</dbReference>
<dbReference type="AlphaFoldDB" id="A0A7C3CKN1"/>
<dbReference type="PANTHER" id="PTHR42878">
    <property type="entry name" value="TWO-COMPONENT HISTIDINE KINASE"/>
    <property type="match status" value="1"/>
</dbReference>
<evidence type="ECO:0000256" key="8">
    <source>
        <dbReference type="ARBA" id="ARBA00022777"/>
    </source>
</evidence>
<keyword evidence="10 14" id="KW-1133">Transmembrane helix</keyword>
<dbReference type="SMART" id="SM00091">
    <property type="entry name" value="PAS"/>
    <property type="match status" value="1"/>
</dbReference>
<evidence type="ECO:0000256" key="6">
    <source>
        <dbReference type="ARBA" id="ARBA00022692"/>
    </source>
</evidence>
<dbReference type="EMBL" id="DRMH01000076">
    <property type="protein sequence ID" value="HFC97936.1"/>
    <property type="molecule type" value="Genomic_DNA"/>
</dbReference>
<evidence type="ECO:0000256" key="2">
    <source>
        <dbReference type="ARBA" id="ARBA00004141"/>
    </source>
</evidence>
<dbReference type="InterPro" id="IPR003660">
    <property type="entry name" value="HAMP_dom"/>
</dbReference>
<dbReference type="InterPro" id="IPR003661">
    <property type="entry name" value="HisK_dim/P_dom"/>
</dbReference>
<dbReference type="PROSITE" id="PS50109">
    <property type="entry name" value="HIS_KIN"/>
    <property type="match status" value="1"/>
</dbReference>
<dbReference type="GO" id="GO:0000155">
    <property type="term" value="F:phosphorelay sensor kinase activity"/>
    <property type="evidence" value="ECO:0007669"/>
    <property type="project" value="InterPro"/>
</dbReference>
<evidence type="ECO:0000256" key="3">
    <source>
        <dbReference type="ARBA" id="ARBA00012438"/>
    </source>
</evidence>
<keyword evidence="12 14" id="KW-0472">Membrane</keyword>
<dbReference type="InterPro" id="IPR036097">
    <property type="entry name" value="HisK_dim/P_sf"/>
</dbReference>
<dbReference type="InterPro" id="IPR004358">
    <property type="entry name" value="Sig_transdc_His_kin-like_C"/>
</dbReference>